<evidence type="ECO:0000256" key="2">
    <source>
        <dbReference type="ARBA" id="ARBA00022729"/>
    </source>
</evidence>
<gene>
    <name evidence="4" type="ORF">Q73A0000_07960</name>
</gene>
<sequence>MKEHLINFSAKLQSANFQKTYPLDYCIPVYHAVSNFHLPHLKHIIKYKSEKEFEKDLDILSKNFQFVNWDEFKDFRNGNFKPKKKIALLTFDDGLSEFHDVVVPILERKGIYAINFINPKFIGNTDLMYRCKASLLIERIVQSEKKPLNVFDDIIYNDQFKKLLIRKINAIKYSEPEKLDDLAKNFRESFSDYLIKYKPYMTFEQLKKVTQKGFGISNHGFDHPLYHELNLEEQIRNTSQSYDYLNENDFITESFAFPFTDFGVKREFFEKIFSTKDLFCSFGSAGLKRDSFEKNLQRIPMENGKDTNQILKEEIAYFNLKKLLNKNTIHRK</sequence>
<dbReference type="GO" id="GO:0005975">
    <property type="term" value="P:carbohydrate metabolic process"/>
    <property type="evidence" value="ECO:0007669"/>
    <property type="project" value="InterPro"/>
</dbReference>
<dbReference type="KEGG" id="kfa:Q73A0000_07960"/>
<proteinExistence type="predicted"/>
<keyword evidence="2" id="KW-0732">Signal</keyword>
<comment type="subcellular location">
    <subcellularLocation>
        <location evidence="1">Secreted</location>
    </subcellularLocation>
</comment>
<dbReference type="InterPro" id="IPR002509">
    <property type="entry name" value="NODB_dom"/>
</dbReference>
<dbReference type="Gene3D" id="3.20.20.370">
    <property type="entry name" value="Glycoside hydrolase/deacetylase"/>
    <property type="match status" value="1"/>
</dbReference>
<evidence type="ECO:0000313" key="4">
    <source>
        <dbReference type="EMBL" id="QOW11953.1"/>
    </source>
</evidence>
<protein>
    <recommendedName>
        <fullName evidence="3">NodB homology domain-containing protein</fullName>
    </recommendedName>
</protein>
<evidence type="ECO:0000259" key="3">
    <source>
        <dbReference type="Pfam" id="PF01522"/>
    </source>
</evidence>
<dbReference type="GO" id="GO:0005576">
    <property type="term" value="C:extracellular region"/>
    <property type="evidence" value="ECO:0007669"/>
    <property type="project" value="UniProtKB-SubCell"/>
</dbReference>
<reference evidence="4 5" key="1">
    <citation type="submission" date="2019-05" db="EMBL/GenBank/DDBJ databases">
        <title>Chryseobacterium sp. isolated from King George Island, maritime Antarctica.</title>
        <authorList>
            <person name="Peng X."/>
        </authorList>
    </citation>
    <scope>NUCLEOTIDE SEQUENCE [LARGE SCALE GENOMIC DNA]</scope>
    <source>
        <strain evidence="4 5">7-3A</strain>
    </source>
</reference>
<name>A0A7M2YEV7_9FLAO</name>
<evidence type="ECO:0000256" key="1">
    <source>
        <dbReference type="ARBA" id="ARBA00004613"/>
    </source>
</evidence>
<dbReference type="Proteomes" id="UP000594195">
    <property type="component" value="Chromosome"/>
</dbReference>
<feature type="domain" description="NodB homology" evidence="3">
    <location>
        <begin position="82"/>
        <end position="129"/>
    </location>
</feature>
<dbReference type="SUPFAM" id="SSF88713">
    <property type="entry name" value="Glycoside hydrolase/deacetylase"/>
    <property type="match status" value="1"/>
</dbReference>
<dbReference type="EMBL" id="CP040442">
    <property type="protein sequence ID" value="QOW11953.1"/>
    <property type="molecule type" value="Genomic_DNA"/>
</dbReference>
<accession>A0A7M2YEV7</accession>
<dbReference type="GO" id="GO:0016810">
    <property type="term" value="F:hydrolase activity, acting on carbon-nitrogen (but not peptide) bonds"/>
    <property type="evidence" value="ECO:0007669"/>
    <property type="project" value="InterPro"/>
</dbReference>
<evidence type="ECO:0000313" key="5">
    <source>
        <dbReference type="Proteomes" id="UP000594195"/>
    </source>
</evidence>
<dbReference type="InterPro" id="IPR011330">
    <property type="entry name" value="Glyco_hydro/deAcase_b/a-brl"/>
</dbReference>
<dbReference type="Pfam" id="PF01522">
    <property type="entry name" value="Polysacc_deac_1"/>
    <property type="match status" value="1"/>
</dbReference>
<dbReference type="PANTHER" id="PTHR34216:SF3">
    <property type="entry name" value="POLY-BETA-1,6-N-ACETYL-D-GLUCOSAMINE N-DEACETYLASE"/>
    <property type="match status" value="1"/>
</dbReference>
<dbReference type="InterPro" id="IPR051398">
    <property type="entry name" value="Polysacch_Deacetylase"/>
</dbReference>
<dbReference type="CDD" id="cd10918">
    <property type="entry name" value="CE4_NodB_like_5s_6s"/>
    <property type="match status" value="1"/>
</dbReference>
<dbReference type="AlphaFoldDB" id="A0A7M2YEV7"/>
<dbReference type="PANTHER" id="PTHR34216">
    <property type="match status" value="1"/>
</dbReference>
<keyword evidence="5" id="KW-1185">Reference proteome</keyword>
<organism evidence="4 5">
    <name type="scientific">Kaistella flava</name>
    <name type="common">ex Peng et al. 2021</name>
    <dbReference type="NCBI Taxonomy" id="2038776"/>
    <lineage>
        <taxon>Bacteria</taxon>
        <taxon>Pseudomonadati</taxon>
        <taxon>Bacteroidota</taxon>
        <taxon>Flavobacteriia</taxon>
        <taxon>Flavobacteriales</taxon>
        <taxon>Weeksellaceae</taxon>
        <taxon>Chryseobacterium group</taxon>
        <taxon>Kaistella</taxon>
    </lineage>
</organism>